<organism evidence="3 4">
    <name type="scientific">Venturia effusa</name>
    <dbReference type="NCBI Taxonomy" id="50376"/>
    <lineage>
        <taxon>Eukaryota</taxon>
        <taxon>Fungi</taxon>
        <taxon>Dikarya</taxon>
        <taxon>Ascomycota</taxon>
        <taxon>Pezizomycotina</taxon>
        <taxon>Dothideomycetes</taxon>
        <taxon>Pleosporomycetidae</taxon>
        <taxon>Venturiales</taxon>
        <taxon>Venturiaceae</taxon>
        <taxon>Venturia</taxon>
    </lineage>
</organism>
<feature type="compositionally biased region" description="Basic and acidic residues" evidence="1">
    <location>
        <begin position="469"/>
        <end position="491"/>
    </location>
</feature>
<evidence type="ECO:0000259" key="2">
    <source>
        <dbReference type="PROSITE" id="PS51061"/>
    </source>
</evidence>
<sequence>MCHQGHEEPPECMRICRANLNCGRHECGEHCCTGERKAAERTKRKHRPLNAAPALDGNIIEAEHNCAINRNVAAVWKLSSKRLAATVVGLSSNHHCHAVPDHHPVDLLASVLGIAVILKWLTTVTKTASHARNVLFLRQSLVSVRIKQEVKCGATKFVEGNAAKSLKCDEQCLLLERNRKLALALNIDRDAHTDDHIPYQAETLNMYLKNLLWAQTQEKRLRLFAADSDQKRLRFKPMKSNERAFLHALAEDFGFDSESMDPEPHRHVVIFKTPRFVMAPMKTVGECVRIRQVQRSMVTGISTVSTESKVKPKASNLVGDPLNALLLTHARFGLTVEELRTAIKPALSASGAGLQFDISFLPSEEIVLVPLQQQISSERALETTLMNLKAGLVKATSSPSFLGRLQLCRVDDSLNIERRESDSATSGWSQVAAKAAAPKRDIARDSLFSGPRNKNNFAIFSTAAGRKKAVSEETIAKPEPSKVMRTQRQESVDEDWMEAEEREEEKERLASGENTAKNSGDEAEGDELAV</sequence>
<dbReference type="EMBL" id="CP042192">
    <property type="protein sequence ID" value="QDS72893.1"/>
    <property type="molecule type" value="Genomic_DNA"/>
</dbReference>
<proteinExistence type="predicted"/>
<dbReference type="SUPFAM" id="SSF82708">
    <property type="entry name" value="R3H domain"/>
    <property type="match status" value="1"/>
</dbReference>
<dbReference type="GO" id="GO:0005634">
    <property type="term" value="C:nucleus"/>
    <property type="evidence" value="ECO:0007669"/>
    <property type="project" value="TreeGrafter"/>
</dbReference>
<dbReference type="CDD" id="cd06006">
    <property type="entry name" value="R3H_unknown_2"/>
    <property type="match status" value="1"/>
</dbReference>
<dbReference type="InterPro" id="IPR001374">
    <property type="entry name" value="R3H_dom"/>
</dbReference>
<dbReference type="SMART" id="SM00393">
    <property type="entry name" value="R3H"/>
    <property type="match status" value="1"/>
</dbReference>
<dbReference type="AlphaFoldDB" id="A0A517LB79"/>
<dbReference type="Pfam" id="PF01424">
    <property type="entry name" value="R3H"/>
    <property type="match status" value="1"/>
</dbReference>
<gene>
    <name evidence="3" type="ORF">FKW77_007655</name>
</gene>
<protein>
    <recommendedName>
        <fullName evidence="2">R3H domain-containing protein</fullName>
    </recommendedName>
</protein>
<accession>A0A517LB79</accession>
<dbReference type="GO" id="GO:0000981">
    <property type="term" value="F:DNA-binding transcription factor activity, RNA polymerase II-specific"/>
    <property type="evidence" value="ECO:0007669"/>
    <property type="project" value="TreeGrafter"/>
</dbReference>
<evidence type="ECO:0000313" key="3">
    <source>
        <dbReference type="EMBL" id="QDS72893.1"/>
    </source>
</evidence>
<dbReference type="GO" id="GO:0000122">
    <property type="term" value="P:negative regulation of transcription by RNA polymerase II"/>
    <property type="evidence" value="ECO:0007669"/>
    <property type="project" value="TreeGrafter"/>
</dbReference>
<dbReference type="PROSITE" id="PS51061">
    <property type="entry name" value="R3H"/>
    <property type="match status" value="1"/>
</dbReference>
<dbReference type="InterPro" id="IPR036867">
    <property type="entry name" value="R3H_dom_sf"/>
</dbReference>
<dbReference type="Proteomes" id="UP000316270">
    <property type="component" value="Chromosome 8"/>
</dbReference>
<evidence type="ECO:0000256" key="1">
    <source>
        <dbReference type="SAM" id="MobiDB-lite"/>
    </source>
</evidence>
<feature type="domain" description="R3H" evidence="2">
    <location>
        <begin position="211"/>
        <end position="274"/>
    </location>
</feature>
<dbReference type="FunFam" id="3.30.1370.50:FF:000006">
    <property type="entry name" value="NF-X1 finger transcription factor"/>
    <property type="match status" value="1"/>
</dbReference>
<dbReference type="OrthoDB" id="6512771at2759"/>
<reference evidence="3 4" key="1">
    <citation type="submission" date="2019-07" db="EMBL/GenBank/DDBJ databases">
        <title>Finished genome of Venturia effusa.</title>
        <authorList>
            <person name="Young C.A."/>
            <person name="Cox M.P."/>
            <person name="Ganley A.R.D."/>
            <person name="David W.J."/>
        </authorList>
    </citation>
    <scope>NUCLEOTIDE SEQUENCE [LARGE SCALE GENOMIC DNA]</scope>
    <source>
        <strain evidence="4">albino</strain>
    </source>
</reference>
<dbReference type="GO" id="GO:0000977">
    <property type="term" value="F:RNA polymerase II transcription regulatory region sequence-specific DNA binding"/>
    <property type="evidence" value="ECO:0007669"/>
    <property type="project" value="TreeGrafter"/>
</dbReference>
<dbReference type="PANTHER" id="PTHR12360:SF12">
    <property type="entry name" value="TRANSCRIPTIONAL REPRESSOR NF-X1"/>
    <property type="match status" value="1"/>
</dbReference>
<evidence type="ECO:0000313" key="4">
    <source>
        <dbReference type="Proteomes" id="UP000316270"/>
    </source>
</evidence>
<dbReference type="InterPro" id="IPR034077">
    <property type="entry name" value="R3H_FAP1"/>
</dbReference>
<keyword evidence="4" id="KW-1185">Reference proteome</keyword>
<dbReference type="PANTHER" id="PTHR12360">
    <property type="entry name" value="NUCLEAR TRANSCRIPTION FACTOR, X-BOX BINDING 1 NFX1"/>
    <property type="match status" value="1"/>
</dbReference>
<feature type="compositionally biased region" description="Acidic residues" evidence="1">
    <location>
        <begin position="521"/>
        <end position="530"/>
    </location>
</feature>
<name>A0A517LB79_9PEZI</name>
<feature type="region of interest" description="Disordered" evidence="1">
    <location>
        <begin position="468"/>
        <end position="530"/>
    </location>
</feature>
<dbReference type="InterPro" id="IPR034078">
    <property type="entry name" value="NFX1_fam"/>
</dbReference>
<dbReference type="STRING" id="50376.A0A517LB79"/>
<dbReference type="Gene3D" id="3.30.1370.50">
    <property type="entry name" value="R3H-like domain"/>
    <property type="match status" value="1"/>
</dbReference>
<feature type="compositionally biased region" description="Acidic residues" evidence="1">
    <location>
        <begin position="492"/>
        <end position="504"/>
    </location>
</feature>